<evidence type="ECO:0000313" key="2">
    <source>
        <dbReference type="EnsemblPlants" id="AES77627"/>
    </source>
</evidence>
<evidence type="ECO:0000313" key="3">
    <source>
        <dbReference type="Proteomes" id="UP000002051"/>
    </source>
</evidence>
<reference evidence="2" key="3">
    <citation type="submission" date="2015-04" db="UniProtKB">
        <authorList>
            <consortium name="EnsemblPlants"/>
        </authorList>
    </citation>
    <scope>IDENTIFICATION</scope>
    <source>
        <strain evidence="2">cv. Jemalong A17</strain>
    </source>
</reference>
<reference evidence="1 3" key="2">
    <citation type="journal article" date="2014" name="BMC Genomics">
        <title>An improved genome release (version Mt4.0) for the model legume Medicago truncatula.</title>
        <authorList>
            <person name="Tang H."/>
            <person name="Krishnakumar V."/>
            <person name="Bidwell S."/>
            <person name="Rosen B."/>
            <person name="Chan A."/>
            <person name="Zhou S."/>
            <person name="Gentzbittel L."/>
            <person name="Childs K.L."/>
            <person name="Yandell M."/>
            <person name="Gundlach H."/>
            <person name="Mayer K.F."/>
            <person name="Schwartz D.C."/>
            <person name="Town C.D."/>
        </authorList>
    </citation>
    <scope>GENOME REANNOTATION</scope>
    <source>
        <strain evidence="2 3">cv. Jemalong A17</strain>
    </source>
</reference>
<dbReference type="EnsemblPlants" id="AES77627">
    <property type="protein sequence ID" value="AES77627"/>
    <property type="gene ID" value="MTR_7g013020"/>
</dbReference>
<sequence length="99" mass="11594">MHDNILNDDFSFRHNARWPEQVGIFRIIRHKRNPTFIQVQNTVDRSSFATWFENIIQKITQFPLAADKSEAIAENEHMIPKNKTLSPKLYNLITSSSSH</sequence>
<dbReference type="AlphaFoldDB" id="G7L577"/>
<reference evidence="1 3" key="1">
    <citation type="journal article" date="2011" name="Nature">
        <title>The Medicago genome provides insight into the evolution of rhizobial symbioses.</title>
        <authorList>
            <person name="Young N.D."/>
            <person name="Debelle F."/>
            <person name="Oldroyd G.E."/>
            <person name="Geurts R."/>
            <person name="Cannon S.B."/>
            <person name="Udvardi M.K."/>
            <person name="Benedito V.A."/>
            <person name="Mayer K.F."/>
            <person name="Gouzy J."/>
            <person name="Schoof H."/>
            <person name="Van de Peer Y."/>
            <person name="Proost S."/>
            <person name="Cook D.R."/>
            <person name="Meyers B.C."/>
            <person name="Spannagl M."/>
            <person name="Cheung F."/>
            <person name="De Mita S."/>
            <person name="Krishnakumar V."/>
            <person name="Gundlach H."/>
            <person name="Zhou S."/>
            <person name="Mudge J."/>
            <person name="Bharti A.K."/>
            <person name="Murray J.D."/>
            <person name="Naoumkina M.A."/>
            <person name="Rosen B."/>
            <person name="Silverstein K.A."/>
            <person name="Tang H."/>
            <person name="Rombauts S."/>
            <person name="Zhao P.X."/>
            <person name="Zhou P."/>
            <person name="Barbe V."/>
            <person name="Bardou P."/>
            <person name="Bechner M."/>
            <person name="Bellec A."/>
            <person name="Berger A."/>
            <person name="Berges H."/>
            <person name="Bidwell S."/>
            <person name="Bisseling T."/>
            <person name="Choisne N."/>
            <person name="Couloux A."/>
            <person name="Denny R."/>
            <person name="Deshpande S."/>
            <person name="Dai X."/>
            <person name="Doyle J.J."/>
            <person name="Dudez A.M."/>
            <person name="Farmer A.D."/>
            <person name="Fouteau S."/>
            <person name="Franken C."/>
            <person name="Gibelin C."/>
            <person name="Gish J."/>
            <person name="Goldstein S."/>
            <person name="Gonzalez A.J."/>
            <person name="Green P.J."/>
            <person name="Hallab A."/>
            <person name="Hartog M."/>
            <person name="Hua A."/>
            <person name="Humphray S.J."/>
            <person name="Jeong D.H."/>
            <person name="Jing Y."/>
            <person name="Jocker A."/>
            <person name="Kenton S.M."/>
            <person name="Kim D.J."/>
            <person name="Klee K."/>
            <person name="Lai H."/>
            <person name="Lang C."/>
            <person name="Lin S."/>
            <person name="Macmil S.L."/>
            <person name="Magdelenat G."/>
            <person name="Matthews L."/>
            <person name="McCorrison J."/>
            <person name="Monaghan E.L."/>
            <person name="Mun J.H."/>
            <person name="Najar F.Z."/>
            <person name="Nicholson C."/>
            <person name="Noirot C."/>
            <person name="O'Bleness M."/>
            <person name="Paule C.R."/>
            <person name="Poulain J."/>
            <person name="Prion F."/>
            <person name="Qin B."/>
            <person name="Qu C."/>
            <person name="Retzel E.F."/>
            <person name="Riddle C."/>
            <person name="Sallet E."/>
            <person name="Samain S."/>
            <person name="Samson N."/>
            <person name="Sanders I."/>
            <person name="Saurat O."/>
            <person name="Scarpelli C."/>
            <person name="Schiex T."/>
            <person name="Segurens B."/>
            <person name="Severin A.J."/>
            <person name="Sherrier D.J."/>
            <person name="Shi R."/>
            <person name="Sims S."/>
            <person name="Singer S.R."/>
            <person name="Sinharoy S."/>
            <person name="Sterck L."/>
            <person name="Viollet A."/>
            <person name="Wang B.B."/>
            <person name="Wang K."/>
            <person name="Wang M."/>
            <person name="Wang X."/>
            <person name="Warfsmann J."/>
            <person name="Weissenbach J."/>
            <person name="White D.D."/>
            <person name="White J.D."/>
            <person name="Wiley G.B."/>
            <person name="Wincker P."/>
            <person name="Xing Y."/>
            <person name="Yang L."/>
            <person name="Yao Z."/>
            <person name="Ying F."/>
            <person name="Zhai J."/>
            <person name="Zhou L."/>
            <person name="Zuber A."/>
            <person name="Denarie J."/>
            <person name="Dixon R.A."/>
            <person name="May G.D."/>
            <person name="Schwartz D.C."/>
            <person name="Rogers J."/>
            <person name="Quetier F."/>
            <person name="Town C.D."/>
            <person name="Roe B.A."/>
        </authorList>
    </citation>
    <scope>NUCLEOTIDE SEQUENCE [LARGE SCALE GENOMIC DNA]</scope>
    <source>
        <strain evidence="1">A17</strain>
        <strain evidence="2 3">cv. Jemalong A17</strain>
    </source>
</reference>
<gene>
    <name evidence="1" type="ordered locus">MTR_7g013020</name>
</gene>
<organism evidence="1 3">
    <name type="scientific">Medicago truncatula</name>
    <name type="common">Barrel medic</name>
    <name type="synonym">Medicago tribuloides</name>
    <dbReference type="NCBI Taxonomy" id="3880"/>
    <lineage>
        <taxon>Eukaryota</taxon>
        <taxon>Viridiplantae</taxon>
        <taxon>Streptophyta</taxon>
        <taxon>Embryophyta</taxon>
        <taxon>Tracheophyta</taxon>
        <taxon>Spermatophyta</taxon>
        <taxon>Magnoliopsida</taxon>
        <taxon>eudicotyledons</taxon>
        <taxon>Gunneridae</taxon>
        <taxon>Pentapetalae</taxon>
        <taxon>rosids</taxon>
        <taxon>fabids</taxon>
        <taxon>Fabales</taxon>
        <taxon>Fabaceae</taxon>
        <taxon>Papilionoideae</taxon>
        <taxon>50 kb inversion clade</taxon>
        <taxon>NPAAA clade</taxon>
        <taxon>Hologalegina</taxon>
        <taxon>IRL clade</taxon>
        <taxon>Trifolieae</taxon>
        <taxon>Medicago</taxon>
    </lineage>
</organism>
<dbReference type="Proteomes" id="UP000002051">
    <property type="component" value="Unassembled WGS sequence"/>
</dbReference>
<protein>
    <submittedName>
        <fullName evidence="1 2">Uncharacterized protein</fullName>
    </submittedName>
</protein>
<name>G7L577_MEDTR</name>
<proteinExistence type="predicted"/>
<dbReference type="PaxDb" id="3880-AES77627"/>
<keyword evidence="3" id="KW-1185">Reference proteome</keyword>
<dbReference type="EMBL" id="CM001223">
    <property type="protein sequence ID" value="AES77627.1"/>
    <property type="molecule type" value="Genomic_DNA"/>
</dbReference>
<dbReference type="HOGENOM" id="CLU_2323983_0_0_1"/>
<evidence type="ECO:0000313" key="1">
    <source>
        <dbReference type="EMBL" id="AES77627.1"/>
    </source>
</evidence>
<accession>G7L577</accession>